<comment type="subcellular location">
    <subcellularLocation>
        <location evidence="2 11">Cytoplasm</location>
    </subcellularLocation>
</comment>
<evidence type="ECO:0000256" key="8">
    <source>
        <dbReference type="ARBA" id="ARBA00022801"/>
    </source>
</evidence>
<proteinExistence type="inferred from homology"/>
<dbReference type="GO" id="GO:0005829">
    <property type="term" value="C:cytosol"/>
    <property type="evidence" value="ECO:0007669"/>
    <property type="project" value="TreeGrafter"/>
</dbReference>
<feature type="active site" description="Proton acceptor" evidence="11 12">
    <location>
        <position position="172"/>
    </location>
</feature>
<reference evidence="15 16" key="1">
    <citation type="submission" date="2017-03" db="EMBL/GenBank/DDBJ databases">
        <authorList>
            <person name="Afonso C.L."/>
            <person name="Miller P.J."/>
            <person name="Scott M.A."/>
            <person name="Spackman E."/>
            <person name="Goraichik I."/>
            <person name="Dimitrov K.M."/>
            <person name="Suarez D.L."/>
            <person name="Swayne D.E."/>
        </authorList>
    </citation>
    <scope>NUCLEOTIDE SEQUENCE [LARGE SCALE GENOMIC DNA]</scope>
    <source>
        <strain evidence="15 16">DNF00076</strain>
    </source>
</reference>
<dbReference type="Pfam" id="PF07687">
    <property type="entry name" value="M20_dimer"/>
    <property type="match status" value="1"/>
</dbReference>
<dbReference type="EMBL" id="NBAX01000004">
    <property type="protein sequence ID" value="PNP95271.1"/>
    <property type="molecule type" value="Genomic_DNA"/>
</dbReference>
<evidence type="ECO:0000256" key="9">
    <source>
        <dbReference type="ARBA" id="ARBA00022833"/>
    </source>
</evidence>
<name>A0A2K0XL79_9BACT</name>
<comment type="function">
    <text evidence="11">Cleaves the N-terminal amino acid of tripeptides.</text>
</comment>
<dbReference type="NCBIfam" id="NF003976">
    <property type="entry name" value="PRK05469.1"/>
    <property type="match status" value="1"/>
</dbReference>
<keyword evidence="10 11" id="KW-0482">Metalloprotease</keyword>
<keyword evidence="8 11" id="KW-0378">Hydrolase</keyword>
<dbReference type="GO" id="GO:0045148">
    <property type="term" value="F:tripeptide aminopeptidase activity"/>
    <property type="evidence" value="ECO:0007669"/>
    <property type="project" value="UniProtKB-UniRule"/>
</dbReference>
<evidence type="ECO:0000256" key="6">
    <source>
        <dbReference type="ARBA" id="ARBA00022670"/>
    </source>
</evidence>
<dbReference type="RefSeq" id="WP_103003201.1">
    <property type="nucleotide sequence ID" value="NZ_NBAX01000004.1"/>
</dbReference>
<evidence type="ECO:0000256" key="4">
    <source>
        <dbReference type="ARBA" id="ARBA00022438"/>
    </source>
</evidence>
<evidence type="ECO:0000256" key="11">
    <source>
        <dbReference type="HAMAP-Rule" id="MF_00550"/>
    </source>
</evidence>
<comment type="similarity">
    <text evidence="3 11">Belongs to the peptidase M20B family.</text>
</comment>
<dbReference type="Gene3D" id="3.40.630.10">
    <property type="entry name" value="Zn peptidases"/>
    <property type="match status" value="1"/>
</dbReference>
<sequence>MNIVERFINYTKFDTQSAEDSQTVPSTSKQLIFAKYLKEELEHEGLEDVEMDEKGYIYATLKANVKKEIPTIGFISHYDTSPDASGANIKARIVKNYDGKDIVLSEGIISSPSKFPELKAHIGEDLIVTDGHTLLGADDKAGIAEIVQAMCYLRDHDEIKHGDIRIAFNPDEEIGMGAHHFDVEKFGCEWAYTMDGGDLGDLEYENFNAASAKIHIKGVSVHTGYAKGKMLNASRLACEFNAMIPDTELPETTEGYQGFYHLLGMETRTEEAKMSYLIRDHDREIFEKRKDFMEACATKMNEKYGEDTVKITIKDQYYNMKEKIDPNMHVIDIVLQAMQETGVPPKVEPIRGGTDGAQLSFKGLPCPNIFAGGVNFHGPYEFVSIQVMEKAVDVIVKICEITAGYND</sequence>
<evidence type="ECO:0000256" key="10">
    <source>
        <dbReference type="ARBA" id="ARBA00023049"/>
    </source>
</evidence>
<feature type="binding site" evidence="11 13">
    <location>
        <position position="173"/>
    </location>
    <ligand>
        <name>Zn(2+)</name>
        <dbReference type="ChEBI" id="CHEBI:29105"/>
        <label>2</label>
    </ligand>
</feature>
<evidence type="ECO:0000256" key="13">
    <source>
        <dbReference type="PIRSR" id="PIRSR037215-2"/>
    </source>
</evidence>
<keyword evidence="4 11" id="KW-0031">Aminopeptidase</keyword>
<dbReference type="Pfam" id="PF01546">
    <property type="entry name" value="Peptidase_M20"/>
    <property type="match status" value="1"/>
</dbReference>
<dbReference type="GO" id="GO:0008270">
    <property type="term" value="F:zinc ion binding"/>
    <property type="evidence" value="ECO:0007669"/>
    <property type="project" value="UniProtKB-UniRule"/>
</dbReference>
<dbReference type="GO" id="GO:0006508">
    <property type="term" value="P:proteolysis"/>
    <property type="evidence" value="ECO:0007669"/>
    <property type="project" value="UniProtKB-UniRule"/>
</dbReference>
<dbReference type="SUPFAM" id="SSF55031">
    <property type="entry name" value="Bacterial exopeptidase dimerisation domain"/>
    <property type="match status" value="1"/>
</dbReference>
<dbReference type="PIRSF" id="PIRSF037215">
    <property type="entry name" value="Peptidase_M20B"/>
    <property type="match status" value="1"/>
</dbReference>
<dbReference type="Gene3D" id="3.30.70.360">
    <property type="match status" value="1"/>
</dbReference>
<keyword evidence="9 11" id="KW-0862">Zinc</keyword>
<dbReference type="EC" id="3.4.11.4" evidence="11"/>
<evidence type="ECO:0000256" key="3">
    <source>
        <dbReference type="ARBA" id="ARBA00009692"/>
    </source>
</evidence>
<dbReference type="NCBIfam" id="TIGR01882">
    <property type="entry name" value="peptidase-T"/>
    <property type="match status" value="1"/>
</dbReference>
<feature type="active site" evidence="11 12">
    <location>
        <position position="79"/>
    </location>
</feature>
<comment type="cofactor">
    <cofactor evidence="11 13">
        <name>Zn(2+)</name>
        <dbReference type="ChEBI" id="CHEBI:29105"/>
    </cofactor>
    <text evidence="11 13">Binds 2 Zn(2+) ions per subunit.</text>
</comment>
<evidence type="ECO:0000256" key="7">
    <source>
        <dbReference type="ARBA" id="ARBA00022723"/>
    </source>
</evidence>
<gene>
    <name evidence="11" type="primary">pepT</name>
    <name evidence="15" type="ORF">BFS16_06020</name>
</gene>
<protein>
    <recommendedName>
        <fullName evidence="11">Peptidase T</fullName>
        <ecNumber evidence="11">3.4.11.4</ecNumber>
    </recommendedName>
    <alternativeName>
        <fullName evidence="11">Aminotripeptidase</fullName>
        <shortName evidence="11">Tripeptidase</shortName>
    </alternativeName>
    <alternativeName>
        <fullName evidence="11">Tripeptide aminopeptidase</fullName>
    </alternativeName>
</protein>
<evidence type="ECO:0000256" key="2">
    <source>
        <dbReference type="ARBA" id="ARBA00004496"/>
    </source>
</evidence>
<dbReference type="FunFam" id="3.30.70.360:FF:000002">
    <property type="entry name" value="Peptidase T"/>
    <property type="match status" value="1"/>
</dbReference>
<dbReference type="InterPro" id="IPR001261">
    <property type="entry name" value="ArgE/DapE_CS"/>
</dbReference>
<dbReference type="HAMAP" id="MF_00550">
    <property type="entry name" value="Aminopeptidase_M20"/>
    <property type="match status" value="1"/>
</dbReference>
<dbReference type="AlphaFoldDB" id="A0A2K0XL79"/>
<keyword evidence="5 11" id="KW-0963">Cytoplasm</keyword>
<dbReference type="InterPro" id="IPR011650">
    <property type="entry name" value="Peptidase_M20_dimer"/>
</dbReference>
<evidence type="ECO:0000259" key="14">
    <source>
        <dbReference type="Pfam" id="PF07687"/>
    </source>
</evidence>
<dbReference type="Proteomes" id="UP000236634">
    <property type="component" value="Unassembled WGS sequence"/>
</dbReference>
<evidence type="ECO:0000313" key="16">
    <source>
        <dbReference type="Proteomes" id="UP000236634"/>
    </source>
</evidence>
<comment type="catalytic activity">
    <reaction evidence="1 11">
        <text>Release of the N-terminal residue from a tripeptide.</text>
        <dbReference type="EC" id="3.4.11.4"/>
    </reaction>
</comment>
<dbReference type="SUPFAM" id="SSF53187">
    <property type="entry name" value="Zn-dependent exopeptidases"/>
    <property type="match status" value="1"/>
</dbReference>
<feature type="binding site" evidence="11 13">
    <location>
        <position position="195"/>
    </location>
    <ligand>
        <name>Zn(2+)</name>
        <dbReference type="ChEBI" id="CHEBI:29105"/>
        <label>1</label>
    </ligand>
</feature>
<dbReference type="PANTHER" id="PTHR42994">
    <property type="entry name" value="PEPTIDASE T"/>
    <property type="match status" value="1"/>
</dbReference>
<dbReference type="PANTHER" id="PTHR42994:SF1">
    <property type="entry name" value="PEPTIDASE T"/>
    <property type="match status" value="1"/>
</dbReference>
<feature type="binding site" evidence="11 13">
    <location>
        <position position="377"/>
    </location>
    <ligand>
        <name>Zn(2+)</name>
        <dbReference type="ChEBI" id="CHEBI:29105"/>
        <label>2</label>
    </ligand>
</feature>
<dbReference type="PROSITE" id="PS00759">
    <property type="entry name" value="ARGE_DAPE_CPG2_2"/>
    <property type="match status" value="1"/>
</dbReference>
<dbReference type="InterPro" id="IPR036264">
    <property type="entry name" value="Bact_exopeptidase_dim_dom"/>
</dbReference>
<dbReference type="InterPro" id="IPR010161">
    <property type="entry name" value="Peptidase_M20B"/>
</dbReference>
<feature type="binding site" evidence="11 13">
    <location>
        <position position="77"/>
    </location>
    <ligand>
        <name>Zn(2+)</name>
        <dbReference type="ChEBI" id="CHEBI:29105"/>
        <label>1</label>
    </ligand>
</feature>
<feature type="binding site" evidence="11 13">
    <location>
        <position position="138"/>
    </location>
    <ligand>
        <name>Zn(2+)</name>
        <dbReference type="ChEBI" id="CHEBI:29105"/>
        <label>1</label>
    </ligand>
</feature>
<organism evidence="15 16">
    <name type="scientific">Hoylesella timonensis</name>
    <dbReference type="NCBI Taxonomy" id="386414"/>
    <lineage>
        <taxon>Bacteria</taxon>
        <taxon>Pseudomonadati</taxon>
        <taxon>Bacteroidota</taxon>
        <taxon>Bacteroidia</taxon>
        <taxon>Bacteroidales</taxon>
        <taxon>Prevotellaceae</taxon>
        <taxon>Hoylesella</taxon>
    </lineage>
</organism>
<feature type="binding site" evidence="11 13">
    <location>
        <position position="138"/>
    </location>
    <ligand>
        <name>Zn(2+)</name>
        <dbReference type="ChEBI" id="CHEBI:29105"/>
        <label>2</label>
    </ligand>
</feature>
<dbReference type="PROSITE" id="PS00758">
    <property type="entry name" value="ARGE_DAPE_CPG2_1"/>
    <property type="match status" value="1"/>
</dbReference>
<dbReference type="GO" id="GO:0008237">
    <property type="term" value="F:metallopeptidase activity"/>
    <property type="evidence" value="ECO:0007669"/>
    <property type="project" value="UniProtKB-KW"/>
</dbReference>
<dbReference type="CDD" id="cd03892">
    <property type="entry name" value="M20_peptT"/>
    <property type="match status" value="1"/>
</dbReference>
<evidence type="ECO:0000256" key="1">
    <source>
        <dbReference type="ARBA" id="ARBA00000870"/>
    </source>
</evidence>
<accession>A0A2K0XL79</accession>
<keyword evidence="6 11" id="KW-0645">Protease</keyword>
<comment type="caution">
    <text evidence="15">The sequence shown here is derived from an EMBL/GenBank/DDBJ whole genome shotgun (WGS) entry which is preliminary data.</text>
</comment>
<feature type="domain" description="Peptidase M20 dimerisation" evidence="14">
    <location>
        <begin position="204"/>
        <end position="307"/>
    </location>
</feature>
<dbReference type="GO" id="GO:0043171">
    <property type="term" value="P:peptide catabolic process"/>
    <property type="evidence" value="ECO:0007669"/>
    <property type="project" value="UniProtKB-UniRule"/>
</dbReference>
<evidence type="ECO:0000256" key="5">
    <source>
        <dbReference type="ARBA" id="ARBA00022490"/>
    </source>
</evidence>
<dbReference type="InterPro" id="IPR002933">
    <property type="entry name" value="Peptidase_M20"/>
</dbReference>
<keyword evidence="7 11" id="KW-0479">Metal-binding</keyword>
<evidence type="ECO:0000313" key="15">
    <source>
        <dbReference type="EMBL" id="PNP95271.1"/>
    </source>
</evidence>
<evidence type="ECO:0000256" key="12">
    <source>
        <dbReference type="PIRSR" id="PIRSR037215-1"/>
    </source>
</evidence>
<dbReference type="NCBIfam" id="NF009920">
    <property type="entry name" value="PRK13381.1"/>
    <property type="match status" value="1"/>
</dbReference>